<dbReference type="EMBL" id="CP001699">
    <property type="protein sequence ID" value="ACU62299.1"/>
    <property type="molecule type" value="Genomic_DNA"/>
</dbReference>
<dbReference type="Proteomes" id="UP000002215">
    <property type="component" value="Chromosome"/>
</dbReference>
<sequence>MGKIIQHSVFKYNHAINGNRINSRDGSFKLQKDTEPDQREKETIIRKILNSGKLCHGENRFIRYGRFHVYKNTTHIEFTGNEGSGIKQYQPRGVNEDYSTAYHWYGSMTKDEFLYLERNNAMPVQESYGGICANAKYSIGYCDGTDNSDTHVVEYAMSINGAEFKKTLFEHYESKGLSKLKTALEPKGEAAGGSFGLGRKGTYTANNHGAGAENVVREVFNEMLKDGRITYKLVYIKFKLSDFR</sequence>
<protein>
    <submittedName>
        <fullName evidence="1">Uncharacterized protein</fullName>
    </submittedName>
</protein>
<accession>A0A979GX34</accession>
<evidence type="ECO:0000313" key="2">
    <source>
        <dbReference type="Proteomes" id="UP000002215"/>
    </source>
</evidence>
<reference evidence="2" key="1">
    <citation type="submission" date="2009-08" db="EMBL/GenBank/DDBJ databases">
        <title>The complete genome of Chitinophaga pinensis DSM 2588.</title>
        <authorList>
            <consortium name="US DOE Joint Genome Institute (JGI-PGF)"/>
            <person name="Lucas S."/>
            <person name="Copeland A."/>
            <person name="Lapidus A."/>
            <person name="Glavina del Rio T."/>
            <person name="Dalin E."/>
            <person name="Tice H."/>
            <person name="Bruce D."/>
            <person name="Goodwin L."/>
            <person name="Pitluck S."/>
            <person name="Kyrpides N."/>
            <person name="Mavromatis K."/>
            <person name="Ivanova N."/>
            <person name="Mikhailova N."/>
            <person name="Sims D."/>
            <person name="Meinche L."/>
            <person name="Brettin T."/>
            <person name="Detter J.C."/>
            <person name="Han C."/>
            <person name="Larimer F."/>
            <person name="Land M."/>
            <person name="Hauser L."/>
            <person name="Markowitz V."/>
            <person name="Cheng J.-F."/>
            <person name="Hugenholtz P."/>
            <person name="Woyke T."/>
            <person name="Wu D."/>
            <person name="Spring S."/>
            <person name="Klenk H.-P."/>
            <person name="Eisen J.A."/>
        </authorList>
    </citation>
    <scope>NUCLEOTIDE SEQUENCE [LARGE SCALE GENOMIC DNA]</scope>
    <source>
        <strain evidence="2">ATCC 43595 / DSM 2588 / LMG 13176 / NBRC 15968 / NCIMB 11800 / UQM 2034</strain>
    </source>
</reference>
<dbReference type="KEGG" id="cpi:Cpin_4865"/>
<dbReference type="RefSeq" id="WP_012792467.1">
    <property type="nucleotide sequence ID" value="NC_013132.1"/>
</dbReference>
<name>A0A979GX34_CHIPD</name>
<gene>
    <name evidence="1" type="ordered locus">Cpin_4865</name>
</gene>
<reference evidence="1 2" key="2">
    <citation type="journal article" date="2010" name="Stand. Genomic Sci.">
        <title>Complete genome sequence of Chitinophaga pinensis type strain (UQM 2034).</title>
        <authorList>
            <person name="Glavina Del Rio T."/>
            <person name="Abt B."/>
            <person name="Spring S."/>
            <person name="Lapidus A."/>
            <person name="Nolan M."/>
            <person name="Tice H."/>
            <person name="Copeland A."/>
            <person name="Cheng J.F."/>
            <person name="Chen F."/>
            <person name="Bruce D."/>
            <person name="Goodwin L."/>
            <person name="Pitluck S."/>
            <person name="Ivanova N."/>
            <person name="Mavromatis K."/>
            <person name="Mikhailova N."/>
            <person name="Pati A."/>
            <person name="Chen A."/>
            <person name="Palaniappan K."/>
            <person name="Land M."/>
            <person name="Hauser L."/>
            <person name="Chang Y.J."/>
            <person name="Jeffries C.D."/>
            <person name="Chain P."/>
            <person name="Saunders E."/>
            <person name="Detter J.C."/>
            <person name="Brettin T."/>
            <person name="Rohde M."/>
            <person name="Goker M."/>
            <person name="Bristow J."/>
            <person name="Eisen J.A."/>
            <person name="Markowitz V."/>
            <person name="Hugenholtz P."/>
            <person name="Kyrpides N.C."/>
            <person name="Klenk H.P."/>
            <person name="Lucas S."/>
        </authorList>
    </citation>
    <scope>NUCLEOTIDE SEQUENCE [LARGE SCALE GENOMIC DNA]</scope>
    <source>
        <strain evidence="2">ATCC 43595 / DSM 2588 / LMG 13176 / NBRC 15968 / NCIMB 11800 / UQM 2034</strain>
    </source>
</reference>
<organism evidence="1 2">
    <name type="scientific">Chitinophaga pinensis (strain ATCC 43595 / DSM 2588 / LMG 13176 / NBRC 15968 / NCIMB 11800 / UQM 2034)</name>
    <dbReference type="NCBI Taxonomy" id="485918"/>
    <lineage>
        <taxon>Bacteria</taxon>
        <taxon>Pseudomonadati</taxon>
        <taxon>Bacteroidota</taxon>
        <taxon>Chitinophagia</taxon>
        <taxon>Chitinophagales</taxon>
        <taxon>Chitinophagaceae</taxon>
        <taxon>Chitinophaga</taxon>
    </lineage>
</organism>
<dbReference type="AlphaFoldDB" id="A0A979GX34"/>
<dbReference type="OrthoDB" id="9820543at2"/>
<evidence type="ECO:0000313" key="1">
    <source>
        <dbReference type="EMBL" id="ACU62299.1"/>
    </source>
</evidence>
<proteinExistence type="predicted"/>